<sequence length="44" mass="5163">MAPLLCRARGRWDDKNKKSDATERSLRARRQRRAEMNKVCSDSV</sequence>
<reference evidence="2 3" key="1">
    <citation type="submission" date="2011-11" db="EMBL/GenBank/DDBJ databases">
        <authorList>
            <person name="Weinstock G."/>
            <person name="Sodergren E."/>
            <person name="Clifton S."/>
            <person name="Fulton L."/>
            <person name="Fulton B."/>
            <person name="Courtney L."/>
            <person name="Fronick C."/>
            <person name="Harrison M."/>
            <person name="Strong C."/>
            <person name="Farmer C."/>
            <person name="Delahaunty K."/>
            <person name="Markovic C."/>
            <person name="Hall O."/>
            <person name="Minx P."/>
            <person name="Tomlinson C."/>
            <person name="Mitreva M."/>
            <person name="Hou S."/>
            <person name="Chen J."/>
            <person name="Wollam A."/>
            <person name="Pepin K.H."/>
            <person name="Johnson M."/>
            <person name="Bhonagiri V."/>
            <person name="Zhang X."/>
            <person name="Suruliraj S."/>
            <person name="Warren W."/>
            <person name="Chinwalla A."/>
            <person name="Mardis E.R."/>
            <person name="Wilson R.K."/>
        </authorList>
    </citation>
    <scope>NUCLEOTIDE SEQUENCE [LARGE SCALE GENOMIC DNA]</scope>
    <source>
        <strain evidence="2 3">YIT 11816</strain>
    </source>
</reference>
<evidence type="ECO:0000313" key="3">
    <source>
        <dbReference type="Proteomes" id="UP000004956"/>
    </source>
</evidence>
<keyword evidence="3" id="KW-1185">Reference proteome</keyword>
<dbReference type="AlphaFoldDB" id="H3KGY0"/>
<feature type="compositionally biased region" description="Basic and acidic residues" evidence="1">
    <location>
        <begin position="10"/>
        <end position="26"/>
    </location>
</feature>
<proteinExistence type="predicted"/>
<feature type="region of interest" description="Disordered" evidence="1">
    <location>
        <begin position="1"/>
        <end position="44"/>
    </location>
</feature>
<dbReference type="Proteomes" id="UP000004956">
    <property type="component" value="Unassembled WGS sequence"/>
</dbReference>
<evidence type="ECO:0000313" key="2">
    <source>
        <dbReference type="EMBL" id="EHY30629.1"/>
    </source>
</evidence>
<organism evidence="2 3">
    <name type="scientific">Sutterella parvirubra YIT 11816</name>
    <dbReference type="NCBI Taxonomy" id="762967"/>
    <lineage>
        <taxon>Bacteria</taxon>
        <taxon>Pseudomonadati</taxon>
        <taxon>Pseudomonadota</taxon>
        <taxon>Betaproteobacteria</taxon>
        <taxon>Burkholderiales</taxon>
        <taxon>Sutterellaceae</taxon>
        <taxon>Sutterella</taxon>
    </lineage>
</organism>
<evidence type="ECO:0000256" key="1">
    <source>
        <dbReference type="SAM" id="MobiDB-lite"/>
    </source>
</evidence>
<comment type="caution">
    <text evidence="2">The sequence shown here is derived from an EMBL/GenBank/DDBJ whole genome shotgun (WGS) entry which is preliminary data.</text>
</comment>
<dbReference type="HOGENOM" id="CLU_3222972_0_0_4"/>
<name>H3KGY0_9BURK</name>
<dbReference type="STRING" id="762967.HMPREF9440_02019"/>
<gene>
    <name evidence="2" type="ORF">HMPREF9440_02019</name>
</gene>
<dbReference type="EMBL" id="AFBQ01000301">
    <property type="protein sequence ID" value="EHY30629.1"/>
    <property type="molecule type" value="Genomic_DNA"/>
</dbReference>
<accession>H3KGY0</accession>
<protein>
    <submittedName>
        <fullName evidence="2">Uncharacterized protein</fullName>
    </submittedName>
</protein>
<dbReference type="PATRIC" id="fig|762967.3.peg.1589"/>